<evidence type="ECO:0000256" key="4">
    <source>
        <dbReference type="ARBA" id="ARBA00022927"/>
    </source>
</evidence>
<dbReference type="Proteomes" id="UP000009011">
    <property type="component" value="Chromosome"/>
</dbReference>
<keyword evidence="2" id="KW-0813">Transport</keyword>
<dbReference type="Gene3D" id="1.20.5.3310">
    <property type="match status" value="1"/>
</dbReference>
<evidence type="ECO:0000256" key="3">
    <source>
        <dbReference type="ARBA" id="ARBA00022692"/>
    </source>
</evidence>
<keyword evidence="3" id="KW-0812">Transmembrane</keyword>
<accession>I7A2Z8</accession>
<dbReference type="eggNOG" id="COG1826">
    <property type="taxonomic scope" value="Bacteria"/>
</dbReference>
<name>I7A2Z8_MELRP</name>
<dbReference type="RefSeq" id="WP_014855747.1">
    <property type="nucleotide sequence ID" value="NC_018178.1"/>
</dbReference>
<evidence type="ECO:0000313" key="8">
    <source>
        <dbReference type="EMBL" id="AFN74311.1"/>
    </source>
</evidence>
<dbReference type="InterPro" id="IPR003369">
    <property type="entry name" value="TatA/B/E"/>
</dbReference>
<dbReference type="AlphaFoldDB" id="I7A2Z8"/>
<keyword evidence="9" id="KW-1185">Reference proteome</keyword>
<dbReference type="EMBL" id="CP003557">
    <property type="protein sequence ID" value="AFN74311.1"/>
    <property type="molecule type" value="Genomic_DNA"/>
</dbReference>
<comment type="subcellular location">
    <subcellularLocation>
        <location evidence="1">Membrane</location>
        <topology evidence="1">Single-pass membrane protein</topology>
    </subcellularLocation>
</comment>
<dbReference type="OrthoDB" id="9812812at2"/>
<keyword evidence="5" id="KW-1133">Transmembrane helix</keyword>
<evidence type="ECO:0000256" key="1">
    <source>
        <dbReference type="ARBA" id="ARBA00004167"/>
    </source>
</evidence>
<evidence type="ECO:0000256" key="5">
    <source>
        <dbReference type="ARBA" id="ARBA00022989"/>
    </source>
</evidence>
<evidence type="ECO:0000313" key="9">
    <source>
        <dbReference type="Proteomes" id="UP000009011"/>
    </source>
</evidence>
<dbReference type="GO" id="GO:0016020">
    <property type="term" value="C:membrane"/>
    <property type="evidence" value="ECO:0007669"/>
    <property type="project" value="UniProtKB-ARBA"/>
</dbReference>
<protein>
    <recommendedName>
        <fullName evidence="10">Sec-independent protein translocase protein TatA</fullName>
    </recommendedName>
</protein>
<dbReference type="Pfam" id="PF02416">
    <property type="entry name" value="TatA_B_E"/>
    <property type="match status" value="1"/>
</dbReference>
<evidence type="ECO:0000256" key="7">
    <source>
        <dbReference type="ARBA" id="ARBA00023136"/>
    </source>
</evidence>
<organism evidence="8 9">
    <name type="scientific">Melioribacter roseus (strain DSM 23840 / JCM 17771 / VKM B-2668 / P3M-2)</name>
    <dbReference type="NCBI Taxonomy" id="1191523"/>
    <lineage>
        <taxon>Bacteria</taxon>
        <taxon>Pseudomonadati</taxon>
        <taxon>Ignavibacteriota</taxon>
        <taxon>Ignavibacteria</taxon>
        <taxon>Ignavibacteriales</taxon>
        <taxon>Melioribacteraceae</taxon>
        <taxon>Melioribacter</taxon>
    </lineage>
</organism>
<proteinExistence type="predicted"/>
<evidence type="ECO:0008006" key="10">
    <source>
        <dbReference type="Google" id="ProtNLM"/>
    </source>
</evidence>
<evidence type="ECO:0000256" key="2">
    <source>
        <dbReference type="ARBA" id="ARBA00022448"/>
    </source>
</evidence>
<keyword evidence="7" id="KW-0472">Membrane</keyword>
<dbReference type="PATRIC" id="fig|1191523.3.peg.1135"/>
<dbReference type="HOGENOM" id="CLU_086034_6_2_10"/>
<evidence type="ECO:0000256" key="6">
    <source>
        <dbReference type="ARBA" id="ARBA00023010"/>
    </source>
</evidence>
<sequence length="43" mass="4798">MPANSGLTEVLIVLFGAKRIPELSQSIGSGIREFKKEINRRKI</sequence>
<reference evidence="8 9" key="1">
    <citation type="journal article" date="2013" name="PLoS ONE">
        <title>Genomic analysis of Melioribacter roseus, facultatively anaerobic organotrophic bacterium representing a novel deep lineage within Bacteriodetes/Chlorobi group.</title>
        <authorList>
            <person name="Kadnikov V.V."/>
            <person name="Mardanov A.V."/>
            <person name="Podosokorskaya O.A."/>
            <person name="Gavrilov S.N."/>
            <person name="Kublanov I.V."/>
            <person name="Beletsky A.V."/>
            <person name="Bonch-Osmolovskaya E.A."/>
            <person name="Ravin N.V."/>
        </authorList>
    </citation>
    <scope>NUCLEOTIDE SEQUENCE [LARGE SCALE GENOMIC DNA]</scope>
    <source>
        <strain evidence="9">JCM 17771 / P3M-2</strain>
    </source>
</reference>
<keyword evidence="4" id="KW-0653">Protein transport</keyword>
<gene>
    <name evidence="8" type="ordered locus">MROS_1072</name>
</gene>
<dbReference type="KEGG" id="mro:MROS_1072"/>
<keyword evidence="6" id="KW-0811">Translocation</keyword>
<dbReference type="STRING" id="1191523.MROS_1072"/>
<dbReference type="GO" id="GO:0015031">
    <property type="term" value="P:protein transport"/>
    <property type="evidence" value="ECO:0007669"/>
    <property type="project" value="UniProtKB-KW"/>
</dbReference>